<organism evidence="3 4">
    <name type="scientific">Lactobacillus taiwanensis</name>
    <dbReference type="NCBI Taxonomy" id="508451"/>
    <lineage>
        <taxon>Bacteria</taxon>
        <taxon>Bacillati</taxon>
        <taxon>Bacillota</taxon>
        <taxon>Bacilli</taxon>
        <taxon>Lactobacillales</taxon>
        <taxon>Lactobacillaceae</taxon>
        <taxon>Lactobacillus</taxon>
    </lineage>
</organism>
<gene>
    <name evidence="2" type="ORF">CBF53_07990</name>
    <name evidence="3" type="ORF">CBF70_07430</name>
</gene>
<reference evidence="4 5" key="3">
    <citation type="submission" date="2017-09" db="EMBL/GenBank/DDBJ databases">
        <title>Tripartite evolution among Lactobacillus johnsonii, Lactobacillus taiwanensis, Lactobacillus reuteri and their rodent host.</title>
        <authorList>
            <person name="Wang T."/>
            <person name="Knowles S."/>
            <person name="Cheng C."/>
        </authorList>
    </citation>
    <scope>NUCLEOTIDE SEQUENCE [LARGE SCALE GENOMIC DNA]</scope>
    <source>
        <strain evidence="3 4">609q</strain>
        <strain evidence="2 5">609u</strain>
    </source>
</reference>
<evidence type="ECO:0000313" key="5">
    <source>
        <dbReference type="Proteomes" id="UP000216316"/>
    </source>
</evidence>
<evidence type="ECO:0000313" key="4">
    <source>
        <dbReference type="Proteomes" id="UP000215828"/>
    </source>
</evidence>
<dbReference type="GO" id="GO:0003677">
    <property type="term" value="F:DNA binding"/>
    <property type="evidence" value="ECO:0007669"/>
    <property type="project" value="InterPro"/>
</dbReference>
<dbReference type="RefSeq" id="WP_094496515.1">
    <property type="nucleotide sequence ID" value="NZ_NGNV01000044.1"/>
</dbReference>
<reference evidence="3 4" key="1">
    <citation type="submission" date="2017-04" db="EMBL/GenBank/DDBJ databases">
        <authorList>
            <person name="Afonso C.L."/>
            <person name="Miller P.J."/>
            <person name="Scott M.A."/>
            <person name="Spackman E."/>
            <person name="Goraichik I."/>
            <person name="Dimitrov K.M."/>
            <person name="Suarez D.L."/>
            <person name="Swayne D.E."/>
        </authorList>
    </citation>
    <scope>NUCLEOTIDE SEQUENCE [LARGE SCALE GENOMIC DNA]</scope>
    <source>
        <strain evidence="3 4">609q</strain>
    </source>
</reference>
<dbReference type="CDD" id="cd00093">
    <property type="entry name" value="HTH_XRE"/>
    <property type="match status" value="1"/>
</dbReference>
<dbReference type="InterPro" id="IPR001387">
    <property type="entry name" value="Cro/C1-type_HTH"/>
</dbReference>
<dbReference type="PROSITE" id="PS50943">
    <property type="entry name" value="HTH_CROC1"/>
    <property type="match status" value="1"/>
</dbReference>
<dbReference type="AlphaFoldDB" id="A0A256LC65"/>
<sequence length="73" mass="8586">MPIEERLDDASHQIEIEIKTALMKKGWTQAELARRLNINRQQLNQAIKGNNSKRAKEIREIIYPLLNMENNNE</sequence>
<evidence type="ECO:0000313" key="3">
    <source>
        <dbReference type="EMBL" id="OYR91001.1"/>
    </source>
</evidence>
<keyword evidence="5" id="KW-1185">Reference proteome</keyword>
<dbReference type="Pfam" id="PF01381">
    <property type="entry name" value="HTH_3"/>
    <property type="match status" value="1"/>
</dbReference>
<dbReference type="Gene3D" id="1.10.260.40">
    <property type="entry name" value="lambda repressor-like DNA-binding domains"/>
    <property type="match status" value="1"/>
</dbReference>
<name>A0A256LC65_9LACO</name>
<feature type="domain" description="HTH cro/C1-type" evidence="1">
    <location>
        <begin position="18"/>
        <end position="52"/>
    </location>
</feature>
<dbReference type="EMBL" id="NGNX01000033">
    <property type="protein sequence ID" value="OYR91001.1"/>
    <property type="molecule type" value="Genomic_DNA"/>
</dbReference>
<dbReference type="SUPFAM" id="SSF47413">
    <property type="entry name" value="lambda repressor-like DNA-binding domains"/>
    <property type="match status" value="1"/>
</dbReference>
<accession>A0A256LC65</accession>
<dbReference type="EMBL" id="NGNV01000044">
    <property type="protein sequence ID" value="OYR87381.1"/>
    <property type="molecule type" value="Genomic_DNA"/>
</dbReference>
<comment type="caution">
    <text evidence="3">The sequence shown here is derived from an EMBL/GenBank/DDBJ whole genome shotgun (WGS) entry which is preliminary data.</text>
</comment>
<dbReference type="InterPro" id="IPR010982">
    <property type="entry name" value="Lambda_DNA-bd_dom_sf"/>
</dbReference>
<protein>
    <submittedName>
        <fullName evidence="3">Transcriptional regulator</fullName>
    </submittedName>
</protein>
<dbReference type="Proteomes" id="UP000216316">
    <property type="component" value="Unassembled WGS sequence"/>
</dbReference>
<proteinExistence type="predicted"/>
<evidence type="ECO:0000259" key="1">
    <source>
        <dbReference type="PROSITE" id="PS50943"/>
    </source>
</evidence>
<reference evidence="2" key="2">
    <citation type="submission" date="2017-05" db="EMBL/GenBank/DDBJ databases">
        <authorList>
            <person name="Lin X.B."/>
            <person name="Stothard P."/>
            <person name="Tasseva G."/>
            <person name="Walter J."/>
        </authorList>
    </citation>
    <scope>NUCLEOTIDE SEQUENCE</scope>
    <source>
        <strain evidence="2">609u</strain>
    </source>
</reference>
<dbReference type="Proteomes" id="UP000215828">
    <property type="component" value="Unassembled WGS sequence"/>
</dbReference>
<evidence type="ECO:0000313" key="2">
    <source>
        <dbReference type="EMBL" id="OYR87381.1"/>
    </source>
</evidence>